<feature type="region of interest" description="Disordered" evidence="5">
    <location>
        <begin position="48"/>
        <end position="101"/>
    </location>
</feature>
<feature type="region of interest" description="Disordered" evidence="5">
    <location>
        <begin position="204"/>
        <end position="225"/>
    </location>
</feature>
<dbReference type="OrthoDB" id="348201at2759"/>
<evidence type="ECO:0000256" key="1">
    <source>
        <dbReference type="ARBA" id="ARBA00004123"/>
    </source>
</evidence>
<reference evidence="10 11" key="2">
    <citation type="journal article" date="2021" name="J. Hered.">
        <title>Feather Gene Expression Elucidates the Developmental Basis of Plumage Iridescence in African Starlings.</title>
        <authorList>
            <person name="Rubenstein D.R."/>
            <person name="Corvelo A."/>
            <person name="MacManes M.D."/>
            <person name="Maia R."/>
            <person name="Narzisi G."/>
            <person name="Rousaki A."/>
            <person name="Vandenabeele P."/>
            <person name="Shawkey M.D."/>
            <person name="Solomon J."/>
        </authorList>
    </citation>
    <scope>NUCLEOTIDE SEQUENCE [LARGE SCALE GENOMIC DNA]</scope>
    <source>
        <strain evidence="10">SS15</strain>
    </source>
</reference>
<organism evidence="9">
    <name type="scientific">Lamprotornis superbus</name>
    <dbReference type="NCBI Taxonomy" id="245042"/>
    <lineage>
        <taxon>Eukaryota</taxon>
        <taxon>Metazoa</taxon>
        <taxon>Chordata</taxon>
        <taxon>Craniata</taxon>
        <taxon>Vertebrata</taxon>
        <taxon>Euteleostomi</taxon>
        <taxon>Archelosauria</taxon>
        <taxon>Archosauria</taxon>
        <taxon>Dinosauria</taxon>
        <taxon>Saurischia</taxon>
        <taxon>Theropoda</taxon>
        <taxon>Coelurosauria</taxon>
        <taxon>Aves</taxon>
        <taxon>Neognathae</taxon>
        <taxon>Neoaves</taxon>
        <taxon>Telluraves</taxon>
        <taxon>Australaves</taxon>
        <taxon>Passeriformes</taxon>
        <taxon>Sturnidae</taxon>
        <taxon>Lamprotornis</taxon>
    </lineage>
</organism>
<evidence type="ECO:0000313" key="10">
    <source>
        <dbReference type="EMBL" id="KAI1237890.1"/>
    </source>
</evidence>
<feature type="compositionally biased region" description="Basic and acidic residues" evidence="5">
    <location>
        <begin position="12"/>
        <end position="24"/>
    </location>
</feature>
<gene>
    <name evidence="10" type="ORF">IHE44_0013982</name>
    <name evidence="9" type="ORF">IHE44_014629</name>
</gene>
<dbReference type="InterPro" id="IPR039913">
    <property type="entry name" value="RPAP1/Rba50"/>
</dbReference>
<dbReference type="InterPro" id="IPR013930">
    <property type="entry name" value="RPAP1_N"/>
</dbReference>
<feature type="compositionally biased region" description="Basic and acidic residues" evidence="5">
    <location>
        <begin position="547"/>
        <end position="559"/>
    </location>
</feature>
<feature type="region of interest" description="Disordered" evidence="5">
    <location>
        <begin position="531"/>
        <end position="559"/>
    </location>
</feature>
<protein>
    <recommendedName>
        <fullName evidence="12">RNA polymerase II-associated protein 1</fullName>
    </recommendedName>
</protein>
<reference evidence="9" key="1">
    <citation type="submission" date="2020-10" db="EMBL/GenBank/DDBJ databases">
        <title>Feather gene expression reveals the developmental basis of iridescence in African starlings.</title>
        <authorList>
            <person name="Rubenstein D.R."/>
        </authorList>
    </citation>
    <scope>NUCLEOTIDE SEQUENCE</scope>
    <source>
        <strain evidence="9">SS15</strain>
        <tissue evidence="9">Liver</tissue>
    </source>
</reference>
<feature type="domain" description="RPAP1 C-terminal" evidence="6">
    <location>
        <begin position="389"/>
        <end position="452"/>
    </location>
</feature>
<evidence type="ECO:0000256" key="2">
    <source>
        <dbReference type="ARBA" id="ARBA00009953"/>
    </source>
</evidence>
<evidence type="ECO:0000256" key="4">
    <source>
        <dbReference type="ARBA" id="ARBA00023242"/>
    </source>
</evidence>
<evidence type="ECO:0000259" key="7">
    <source>
        <dbReference type="Pfam" id="PF08621"/>
    </source>
</evidence>
<comment type="similarity">
    <text evidence="2">Belongs to the RPAP1 family.</text>
</comment>
<evidence type="ECO:0000313" key="11">
    <source>
        <dbReference type="Proteomes" id="UP000618051"/>
    </source>
</evidence>
<feature type="domain" description="RPAP1/MINIYO-like TPR repeats" evidence="8">
    <location>
        <begin position="1133"/>
        <end position="1359"/>
    </location>
</feature>
<feature type="region of interest" description="Disordered" evidence="5">
    <location>
        <begin position="1"/>
        <end position="26"/>
    </location>
</feature>
<accession>A0A835U1A7</accession>
<keyword evidence="3" id="KW-0804">Transcription</keyword>
<evidence type="ECO:0000256" key="5">
    <source>
        <dbReference type="SAM" id="MobiDB-lite"/>
    </source>
</evidence>
<evidence type="ECO:0000256" key="3">
    <source>
        <dbReference type="ARBA" id="ARBA00023163"/>
    </source>
</evidence>
<dbReference type="PANTHER" id="PTHR21483:SF18">
    <property type="entry name" value="RNA POLYMERASE II-ASSOCIATED PROTEIN 1"/>
    <property type="match status" value="1"/>
</dbReference>
<dbReference type="InterPro" id="IPR013929">
    <property type="entry name" value="RPAP1_C"/>
</dbReference>
<name>A0A835U1A7_9PASS</name>
<comment type="caution">
    <text evidence="9">The sequence shown here is derived from an EMBL/GenBank/DDBJ whole genome shotgun (WGS) entry which is preliminary data.</text>
</comment>
<proteinExistence type="inferred from homology"/>
<keyword evidence="4" id="KW-0539">Nucleus</keyword>
<evidence type="ECO:0000313" key="9">
    <source>
        <dbReference type="EMBL" id="KAG0130567.1"/>
    </source>
</evidence>
<dbReference type="PANTHER" id="PTHR21483">
    <property type="entry name" value="RNA POLYMERASE II-ASSOCIATED PROTEIN 1"/>
    <property type="match status" value="1"/>
</dbReference>
<dbReference type="GO" id="GO:0006366">
    <property type="term" value="P:transcription by RNA polymerase II"/>
    <property type="evidence" value="ECO:0007669"/>
    <property type="project" value="InterPro"/>
</dbReference>
<comment type="subcellular location">
    <subcellularLocation>
        <location evidence="1">Nucleus</location>
    </subcellularLocation>
</comment>
<reference evidence="10" key="3">
    <citation type="submission" date="2022-01" db="EMBL/GenBank/DDBJ databases">
        <authorList>
            <person name="Rubenstein D.R."/>
        </authorList>
    </citation>
    <scope>NUCLEOTIDE SEQUENCE</scope>
    <source>
        <strain evidence="10">SS15</strain>
        <tissue evidence="10">Liver</tissue>
    </source>
</reference>
<keyword evidence="11" id="KW-1185">Reference proteome</keyword>
<evidence type="ECO:0008006" key="12">
    <source>
        <dbReference type="Google" id="ProtNLM"/>
    </source>
</evidence>
<dbReference type="Proteomes" id="UP000618051">
    <property type="component" value="Unassembled WGS sequence"/>
</dbReference>
<dbReference type="EMBL" id="JADDUC020000007">
    <property type="protein sequence ID" value="KAI1237890.1"/>
    <property type="molecule type" value="Genomic_DNA"/>
</dbReference>
<evidence type="ECO:0000259" key="8">
    <source>
        <dbReference type="Pfam" id="PF25766"/>
    </source>
</evidence>
<dbReference type="InterPro" id="IPR057989">
    <property type="entry name" value="TPR_RPAP1/MINIYO-like"/>
</dbReference>
<dbReference type="EMBL" id="JADDUC010000010">
    <property type="protein sequence ID" value="KAG0130567.1"/>
    <property type="molecule type" value="Genomic_DNA"/>
</dbReference>
<feature type="compositionally biased region" description="Acidic residues" evidence="5">
    <location>
        <begin position="531"/>
        <end position="543"/>
    </location>
</feature>
<evidence type="ECO:0000259" key="6">
    <source>
        <dbReference type="Pfam" id="PF08620"/>
    </source>
</evidence>
<dbReference type="Pfam" id="PF25766">
    <property type="entry name" value="TPR_RPAP1"/>
    <property type="match status" value="1"/>
</dbReference>
<feature type="domain" description="RPAP1 N-terminal" evidence="7">
    <location>
        <begin position="249"/>
        <end position="290"/>
    </location>
</feature>
<sequence length="1588" mass="177641">MEIARVAGLQEQEGRMLSRPKPGESEADLLHFQNQFLAARASPAVKIVKKADKRKGKEGSTDTETPPLQDSKDVVMLDGFPDTLPALTPAPPKKSKIKSASVHFEDEDPEERLESHDRHITAVFSKIIERDTSAVAVTMPVPTGDPFPRAFHRSEIKSEVQLGSGRKSIFAQKMAAKRAAEKAATAPSAAQCVQVRSIAPDALDPVESAGEAPLPSSKGDKDGDFLISQRPCLITGEGLGSQKSEEEAQAIHKENLEKLRSMSEEEILQEQARLLAQLDPSLVAFLKSQRGNNEGQKKELKMELNRPEEFVESLPVAQHGVRSSLSMQESGLEEPVRKEENMKVEVIDDDLPVKPRKEWIHMDNVEFEKLEWMKDLPSPRQKKTKKGMQARFSLKGELIPADADLPTHLGLHHHGEEAERAGYSLQELFHLSRSQVTQQRTLALQVLGRIVQGARAGEFASSLKGSVLRLLLDAGFLFLLRFSLDDAVENVMAASVGALRALLVSLDDEKYLDWTFSWYQGMAAFPFVPNNEEEEEEEEEELNGTEKSQDKKLKDENKPDPDVARYDVVKGLLKTRIQHRLRYILEVVRPVPAVVLDILHILTHIARHSSEACSQLLDCPRLIETIVREFLPTQWDPKVAEPGCLLTSLHGVACASAMKFIRVLASGGRNATARLLNTFEMKSRLSRFVAEEPLDVPLPREEALRLSTEAFRLWAVAAGYGQACDLYRKSPVVELSVQRAAAVVTLLTQVTQTAGYTAELQAKLSSSNSEDSEPIPPPPVAWSQVSGLQPFLETSLKKILQQISQTETWQTLQPLTTTCVIFMGVYYSAYSQQPSVNPVDCLEELERLTSEMLQPLLSQPAIDSMWDLLRPCSALCNPLSCSPAPESVGSIASLSCTGGKPPLSLVGSKSPFPFLTALLFLINKITHIHKGLTSKYSSVLGFRGLKDYLHQSWQTGPPSVTPSSAWILRHEYHLQYFVLALAQRMAGTCPDYTQHASLHHCVAMALLSRLLPGSEYLAHEVLLDLAFNPEFLPEGKAGGPEAADFSDILHLGTSAKLAQPGSAAAFLPKVTRGALLRESYQNLPSIRSCYLSHFVHLQPTLMRSQVSYQGRNYLIQSMLLPEVKGPILPSDWPFFPLISLYNKVTNAETRGAILNSLPLDLINTVTWNLQWVLLLETWRSKILQSIPTAAKLARLMCVFLTGSDLFLEAPIHRYTAALLSVYCQPKTLDSLNLDAPLPGLASFHDLYISLLEQFEGVSFGDPLFGVFVLLPLQKRFSVHLRLSVFGEHTNTLRALGVPLQQFPVPLERYTCPPEDNLNLLRLYFRTLVTGALRRTWCPVLYVVAVAHVNSFIFSQESTTQEIDAARKSMLRKTWLLVDENLKKHLLYYRLLNAESPLGFDLYEQLPPMRLKYLQIVFCFFPEEVRMCLKGTGLLNKLKELEKLFCTVRLETGRSMSHKRAKAQWSNKIFKLLLIIFKVFDVIKSLIKVIQVLICLDGESPAVVTQSNGWKAPQAKNDILLHKELQLSLRTVLKGQALPRLHGQTLCRLNEQRSYQTKQHLARLQLQFFICRWAVISRYQQTPEAPESR</sequence>
<dbReference type="Pfam" id="PF08620">
    <property type="entry name" value="RPAP1_C"/>
    <property type="match status" value="1"/>
</dbReference>
<dbReference type="Pfam" id="PF08621">
    <property type="entry name" value="RPAP1_N"/>
    <property type="match status" value="1"/>
</dbReference>